<comment type="caution">
    <text evidence="2">The sequence shown here is derived from an EMBL/GenBank/DDBJ whole genome shotgun (WGS) entry which is preliminary data.</text>
</comment>
<keyword evidence="1" id="KW-0175">Coiled coil</keyword>
<evidence type="ECO:0000313" key="2">
    <source>
        <dbReference type="EMBL" id="GEU78804.1"/>
    </source>
</evidence>
<gene>
    <name evidence="2" type="ORF">Tci_050782</name>
</gene>
<feature type="coiled-coil region" evidence="1">
    <location>
        <begin position="63"/>
        <end position="104"/>
    </location>
</feature>
<sequence>MNEQQDRTEKMAQQQQQQAAAFQAQFEALRAKLQASLGSFKVEELLNDYNCVINTENGLSEWVEELEVEKKELEYINGKLADRIKQLDDELEKSVAEAHHLRKEREYFASNEYKQSLGDVFSLAIAKEWVDGISVNMKEEVVQTILADTPNVDLAATATFMAKYEALFDNRYFYVDKQSIDVESTYDNDARDQVSELGMKVLVYGKQDEAKVVKVVVVAVEQNTDEPNVEGNRVIGVGVNENNTGVQYSVSTLHVLILLLERLNDQYIKKKKMEVAIQRRIWDLEMKIIFLDNTLRTRSINMSLGHSDEIDIPDTEPVDHVAEAIVLSKFDIHLLLYAVDLSASWRHEGHIPLLRDLEEKVVTMAEFLRLPNFRGCKITAGDPLSDGAARVTHTTPPTARLDYIPPETGAMEVAEQPCQKVLAEKEKKRRKA</sequence>
<dbReference type="EMBL" id="BKCJ010007747">
    <property type="protein sequence ID" value="GEU78804.1"/>
    <property type="molecule type" value="Genomic_DNA"/>
</dbReference>
<name>A0A6L2N2Q6_TANCI</name>
<reference evidence="2" key="1">
    <citation type="journal article" date="2019" name="Sci. Rep.">
        <title>Draft genome of Tanacetum cinerariifolium, the natural source of mosquito coil.</title>
        <authorList>
            <person name="Yamashiro T."/>
            <person name="Shiraishi A."/>
            <person name="Satake H."/>
            <person name="Nakayama K."/>
        </authorList>
    </citation>
    <scope>NUCLEOTIDE SEQUENCE</scope>
</reference>
<protein>
    <submittedName>
        <fullName evidence="2">Transposase (Putative), gypsy type</fullName>
    </submittedName>
</protein>
<organism evidence="2">
    <name type="scientific">Tanacetum cinerariifolium</name>
    <name type="common">Dalmatian daisy</name>
    <name type="synonym">Chrysanthemum cinerariifolium</name>
    <dbReference type="NCBI Taxonomy" id="118510"/>
    <lineage>
        <taxon>Eukaryota</taxon>
        <taxon>Viridiplantae</taxon>
        <taxon>Streptophyta</taxon>
        <taxon>Embryophyta</taxon>
        <taxon>Tracheophyta</taxon>
        <taxon>Spermatophyta</taxon>
        <taxon>Magnoliopsida</taxon>
        <taxon>eudicotyledons</taxon>
        <taxon>Gunneridae</taxon>
        <taxon>Pentapetalae</taxon>
        <taxon>asterids</taxon>
        <taxon>campanulids</taxon>
        <taxon>Asterales</taxon>
        <taxon>Asteraceae</taxon>
        <taxon>Asteroideae</taxon>
        <taxon>Anthemideae</taxon>
        <taxon>Anthemidinae</taxon>
        <taxon>Tanacetum</taxon>
    </lineage>
</organism>
<proteinExistence type="predicted"/>
<evidence type="ECO:0000256" key="1">
    <source>
        <dbReference type="SAM" id="Coils"/>
    </source>
</evidence>
<feature type="coiled-coil region" evidence="1">
    <location>
        <begin position="5"/>
        <end position="32"/>
    </location>
</feature>
<dbReference type="AlphaFoldDB" id="A0A6L2N2Q6"/>
<accession>A0A6L2N2Q6</accession>